<dbReference type="AlphaFoldDB" id="W1TYA1"/>
<comment type="caution">
    <text evidence="2">The sequence shown here is derived from an EMBL/GenBank/DDBJ whole genome shotgun (WGS) entry which is preliminary data.</text>
</comment>
<reference evidence="2 3" key="1">
    <citation type="submission" date="2013-12" db="EMBL/GenBank/DDBJ databases">
        <title>A Varibaculum cambriense genome reconstructed from a premature infant gut community with otherwise low bacterial novelty that shifts toward anaerobic metabolism during the third week of life.</title>
        <authorList>
            <person name="Brown C.T."/>
            <person name="Sharon I."/>
            <person name="Thomas B.C."/>
            <person name="Castelle C.J."/>
            <person name="Morowitz M.J."/>
            <person name="Banfield J.F."/>
        </authorList>
    </citation>
    <scope>NUCLEOTIDE SEQUENCE [LARGE SCALE GENOMIC DNA]</scope>
    <source>
        <strain evidence="3">DORA_17_25</strain>
    </source>
</reference>
<gene>
    <name evidence="2" type="ORF">Q612_NSC00293G0005</name>
</gene>
<dbReference type="Proteomes" id="UP000018840">
    <property type="component" value="Unassembled WGS sequence"/>
</dbReference>
<dbReference type="InterPro" id="IPR007383">
    <property type="entry name" value="DUF445"/>
</dbReference>
<proteinExistence type="predicted"/>
<sequence length="150" mass="16652">MAVARLQNDRRLRRQITDAVAPLLATNIPTDSQILFNLIVTPKRRHAFAQTLATLTVRWLTAARQDPVRIRKLERLLFVTLAKMLPLVQPYFGTWAQAALAPYSARELSDLIEAKVSDDLQMIRLNGTLIGGVLGAVFYVLGHAMLGGGF</sequence>
<keyword evidence="1" id="KW-0472">Membrane</keyword>
<dbReference type="Pfam" id="PF04286">
    <property type="entry name" value="DUF445"/>
    <property type="match status" value="1"/>
</dbReference>
<keyword evidence="1" id="KW-0812">Transmembrane</keyword>
<keyword evidence="1" id="KW-1133">Transmembrane helix</keyword>
<name>W1TYA1_9FIRM</name>
<protein>
    <submittedName>
        <fullName evidence="2">Uncharacterized protein</fullName>
    </submittedName>
</protein>
<dbReference type="EMBL" id="AZMC01000293">
    <property type="protein sequence ID" value="ETI86587.1"/>
    <property type="molecule type" value="Genomic_DNA"/>
</dbReference>
<evidence type="ECO:0000256" key="1">
    <source>
        <dbReference type="SAM" id="Phobius"/>
    </source>
</evidence>
<organism evidence="2 3">
    <name type="scientific">Negativicoccus succinicivorans DORA_17_25</name>
    <dbReference type="NCBI Taxonomy" id="1403945"/>
    <lineage>
        <taxon>Bacteria</taxon>
        <taxon>Bacillati</taxon>
        <taxon>Bacillota</taxon>
        <taxon>Negativicutes</taxon>
        <taxon>Veillonellales</taxon>
        <taxon>Veillonellaceae</taxon>
        <taxon>Negativicoccus</taxon>
    </lineage>
</organism>
<accession>W1TYA1</accession>
<feature type="transmembrane region" description="Helical" evidence="1">
    <location>
        <begin position="125"/>
        <end position="146"/>
    </location>
</feature>
<evidence type="ECO:0000313" key="3">
    <source>
        <dbReference type="Proteomes" id="UP000018840"/>
    </source>
</evidence>
<evidence type="ECO:0000313" key="2">
    <source>
        <dbReference type="EMBL" id="ETI86587.1"/>
    </source>
</evidence>